<proteinExistence type="predicted"/>
<dbReference type="STRING" id="1173020.Cha6605_0319"/>
<evidence type="ECO:0000259" key="2">
    <source>
        <dbReference type="Pfam" id="PF21828"/>
    </source>
</evidence>
<dbReference type="eggNOG" id="ENOG50335Q2">
    <property type="taxonomic scope" value="Bacteria"/>
</dbReference>
<evidence type="ECO:0000313" key="4">
    <source>
        <dbReference type="Proteomes" id="UP000010366"/>
    </source>
</evidence>
<keyword evidence="4" id="KW-1185">Reference proteome</keyword>
<feature type="transmembrane region" description="Helical" evidence="1">
    <location>
        <begin position="15"/>
        <end position="32"/>
    </location>
</feature>
<dbReference type="Pfam" id="PF21828">
    <property type="entry name" value="DUF6888"/>
    <property type="match status" value="1"/>
</dbReference>
<keyword evidence="1" id="KW-0472">Membrane</keyword>
<dbReference type="OrthoDB" id="427187at2"/>
<evidence type="ECO:0000313" key="3">
    <source>
        <dbReference type="EMBL" id="AFY91619.1"/>
    </source>
</evidence>
<gene>
    <name evidence="3" type="ORF">Cha6605_0319</name>
</gene>
<keyword evidence="1" id="KW-1133">Transmembrane helix</keyword>
<evidence type="ECO:0000256" key="1">
    <source>
        <dbReference type="SAM" id="Phobius"/>
    </source>
</evidence>
<organism evidence="3 4">
    <name type="scientific">Chamaesiphon minutus (strain ATCC 27169 / PCC 6605)</name>
    <dbReference type="NCBI Taxonomy" id="1173020"/>
    <lineage>
        <taxon>Bacteria</taxon>
        <taxon>Bacillati</taxon>
        <taxon>Cyanobacteriota</taxon>
        <taxon>Cyanophyceae</taxon>
        <taxon>Gomontiellales</taxon>
        <taxon>Chamaesiphonaceae</taxon>
        <taxon>Chamaesiphon</taxon>
    </lineage>
</organism>
<accession>K9UBL9</accession>
<dbReference type="KEGG" id="cmp:Cha6605_0319"/>
<dbReference type="Proteomes" id="UP000010366">
    <property type="component" value="Chromosome"/>
</dbReference>
<name>K9UBL9_CHAP6</name>
<sequence>MSTPTDTQLRGLYRLSYWLTYIMIQPIYLVCIDDRTNNLYILAGENENLEFQITPNGGVF</sequence>
<keyword evidence="1" id="KW-0812">Transmembrane</keyword>
<feature type="domain" description="DUF6888" evidence="2">
    <location>
        <begin position="4"/>
        <end position="59"/>
    </location>
</feature>
<dbReference type="AlphaFoldDB" id="K9UBL9"/>
<dbReference type="HOGENOM" id="CLU_195866_0_0_3"/>
<dbReference type="EMBL" id="CP003600">
    <property type="protein sequence ID" value="AFY91619.1"/>
    <property type="molecule type" value="Genomic_DNA"/>
</dbReference>
<dbReference type="InterPro" id="IPR054181">
    <property type="entry name" value="DUF6888"/>
</dbReference>
<dbReference type="RefSeq" id="WP_015157814.1">
    <property type="nucleotide sequence ID" value="NC_019697.1"/>
</dbReference>
<protein>
    <recommendedName>
        <fullName evidence="2">DUF6888 domain-containing protein</fullName>
    </recommendedName>
</protein>
<reference evidence="3 4" key="1">
    <citation type="submission" date="2012-05" db="EMBL/GenBank/DDBJ databases">
        <title>Finished chromosome of genome of Chamaesiphon sp. PCC 6605.</title>
        <authorList>
            <consortium name="US DOE Joint Genome Institute"/>
            <person name="Gugger M."/>
            <person name="Coursin T."/>
            <person name="Rippka R."/>
            <person name="Tandeau De Marsac N."/>
            <person name="Huntemann M."/>
            <person name="Wei C.-L."/>
            <person name="Han J."/>
            <person name="Detter J.C."/>
            <person name="Han C."/>
            <person name="Tapia R."/>
            <person name="Chen A."/>
            <person name="Kyrpides N."/>
            <person name="Mavromatis K."/>
            <person name="Markowitz V."/>
            <person name="Szeto E."/>
            <person name="Ivanova N."/>
            <person name="Pagani I."/>
            <person name="Pati A."/>
            <person name="Goodwin L."/>
            <person name="Nordberg H.P."/>
            <person name="Cantor M.N."/>
            <person name="Hua S.X."/>
            <person name="Woyke T."/>
            <person name="Kerfeld C.A."/>
        </authorList>
    </citation>
    <scope>NUCLEOTIDE SEQUENCE [LARGE SCALE GENOMIC DNA]</scope>
    <source>
        <strain evidence="4">ATCC 27169 / PCC 6605</strain>
    </source>
</reference>